<organism evidence="1 2">
    <name type="scientific">Rangifer tarandus platyrhynchus</name>
    <name type="common">Svalbard reindeer</name>
    <dbReference type="NCBI Taxonomy" id="3082113"/>
    <lineage>
        <taxon>Eukaryota</taxon>
        <taxon>Metazoa</taxon>
        <taxon>Chordata</taxon>
        <taxon>Craniata</taxon>
        <taxon>Vertebrata</taxon>
        <taxon>Euteleostomi</taxon>
        <taxon>Mammalia</taxon>
        <taxon>Eutheria</taxon>
        <taxon>Laurasiatheria</taxon>
        <taxon>Artiodactyla</taxon>
        <taxon>Ruminantia</taxon>
        <taxon>Pecora</taxon>
        <taxon>Cervidae</taxon>
        <taxon>Odocoileinae</taxon>
        <taxon>Rangifer</taxon>
    </lineage>
</organism>
<name>A0ABN8Z2Y5_RANTA</name>
<dbReference type="EMBL" id="OX459964">
    <property type="protein sequence ID" value="CAI9168139.1"/>
    <property type="molecule type" value="Genomic_DNA"/>
</dbReference>
<proteinExistence type="predicted"/>
<evidence type="ECO:0000313" key="2">
    <source>
        <dbReference type="Proteomes" id="UP001176941"/>
    </source>
</evidence>
<gene>
    <name evidence="1" type="ORF">MRATA1EN1_LOCUS17101</name>
</gene>
<dbReference type="Proteomes" id="UP001176941">
    <property type="component" value="Chromosome 28"/>
</dbReference>
<sequence length="85" mass="9389">MAQRVKLGMKAQPTGAAGSSLCLYNAMFSQGHQHSPTEVGFQDCSIRAPDPLWELPAARTLAQPKPHMHVPIKLMLLRLDPSQQR</sequence>
<protein>
    <submittedName>
        <fullName evidence="1">Uncharacterized protein</fullName>
    </submittedName>
</protein>
<evidence type="ECO:0000313" key="1">
    <source>
        <dbReference type="EMBL" id="CAI9168139.1"/>
    </source>
</evidence>
<reference evidence="1" key="1">
    <citation type="submission" date="2023-04" db="EMBL/GenBank/DDBJ databases">
        <authorList>
            <consortium name="ELIXIR-Norway"/>
        </authorList>
    </citation>
    <scope>NUCLEOTIDE SEQUENCE [LARGE SCALE GENOMIC DNA]</scope>
</reference>
<keyword evidence="2" id="KW-1185">Reference proteome</keyword>
<accession>A0ABN8Z2Y5</accession>